<accession>A0A1J8R178</accession>
<protein>
    <submittedName>
        <fullName evidence="3">Dehydratase</fullName>
    </submittedName>
</protein>
<dbReference type="OrthoDB" id="28868at2759"/>
<proteinExistence type="predicted"/>
<dbReference type="SUPFAM" id="SSF52777">
    <property type="entry name" value="CoA-dependent acyltransferases"/>
    <property type="match status" value="1"/>
</dbReference>
<dbReference type="PANTHER" id="PTHR31350:SF27">
    <property type="entry name" value="HEMIMETHYLATED DNA-BINDING DOMAIN-CONTAINING PROTEIN"/>
    <property type="match status" value="1"/>
</dbReference>
<dbReference type="PANTHER" id="PTHR31350">
    <property type="entry name" value="SI:DKEY-261L7.2"/>
    <property type="match status" value="1"/>
</dbReference>
<dbReference type="SMART" id="SM00992">
    <property type="entry name" value="YccV-like"/>
    <property type="match status" value="1"/>
</dbReference>
<evidence type="ECO:0000259" key="2">
    <source>
        <dbReference type="SMART" id="SM00992"/>
    </source>
</evidence>
<dbReference type="NCBIfam" id="TIGR02097">
    <property type="entry name" value="yccV"/>
    <property type="match status" value="1"/>
</dbReference>
<dbReference type="Pfam" id="PF13369">
    <property type="entry name" value="Transglut_core2"/>
    <property type="match status" value="1"/>
</dbReference>
<evidence type="ECO:0000256" key="1">
    <source>
        <dbReference type="SAM" id="MobiDB-lite"/>
    </source>
</evidence>
<sequence>MMVGSSPPVLLDASCGVSQVDSQGMHCSSQADSTWKLERPLGSSESSYYLPSRANGVNDMYLHLGFIAPEHVVRRARVRMVWAILRVRHPLLASKVVMHDYDDVRFVFTPPQSPEEALVDADCNLEYKASTKDDLIDSYLNGTRTLSNERLSYLLMSPGGTSLPTPPLTPGSISESTSDEREYPSYHHDLMICATHFLGDGMALHQFANDFFGLLGSSKTASDLEAQLKEELCSRWGRDSITTAALPNALEDNFHVDQNRWRRAVEKVDFQLSQQALVGGHAFRRQAKQPRHTIVPTVSYDPERTKEILKKCKARGVSVSAALFAVCNIAWAKMCSEKQDLPMMMYSALNLRPYFTVKPANDSYWFLAVGYFNVILPTFIPRSIDISSVFWHRARAAKEQSTRAAKNRMIVSRSLLMAEERGQRARLWAKEDDERERGTFVPPLPPPAMAADTAPRSPSAALIGLSLLGNLDGIYKHGAFPPIKLHTLTTGSRQRSGGMLLFGYTFAGKLWISLGYDVNGFEKQLPFDFYVHILEQLTPLANSDESISTLVSCLQASSSFRAAASVSGLWEPHYRARYTICDPEKEQFRKQSTGGNLRLMYLERRRIDQKALDILSKIVMERGDGRLERAREINTMFSFDAWNALEIAASYPLPEIFNEPGVQERRPVPSHAVPTRYWAQMLLGAIARSHAISTWGKLISNDTPKAFELSFACVSSFFVYPPTKLEELTALCKAYFIERQIPLDPAEFTSDSATLGLVCSSICDFLWSCGFEAADGQQFHLLQTRLPHLFLTTHKATIPISIVYVFVCIAQKMGITAAPVNFPVRVIAVVSSPDPDVSDIFVDVFGSRAQAILSLRDDIPPLLIRAGITPTSMLRHITPASCASMLIRTSRNILASFSTMPSSVASEDVLHTAFYASLVVNVIFMHDDRYLLSIIQHINRFLLDLFPVLVDSLSHILNPHLREQLMTHCMAVVEGEKEAAATFHPRSTLTREVKFFVGMIFKHAAYGYVGYIYGWDPSCAAAEDWIHQMGVDSLSRGRHQPFYHAFTQSGSQRYVAEDNIMATCLESADIHRILTDAPVAGRYFEDLIQVDGRARFLLSPELNAAYPDDEAFGDKWLRQGDE</sequence>
<dbReference type="GO" id="GO:0003677">
    <property type="term" value="F:DNA binding"/>
    <property type="evidence" value="ECO:0007669"/>
    <property type="project" value="InterPro"/>
</dbReference>
<dbReference type="Proteomes" id="UP000183567">
    <property type="component" value="Unassembled WGS sequence"/>
</dbReference>
<reference evidence="3 4" key="1">
    <citation type="submission" date="2016-03" db="EMBL/GenBank/DDBJ databases">
        <title>Comparative genomics of the ectomycorrhizal sister species Rhizopogon vinicolor and Rhizopogon vesiculosus (Basidiomycota: Boletales) reveals a divergence of the mating type B locus.</title>
        <authorList>
            <person name="Mujic A.B."/>
            <person name="Kuo A."/>
            <person name="Tritt A."/>
            <person name="Lipzen A."/>
            <person name="Chen C."/>
            <person name="Johnson J."/>
            <person name="Sharma A."/>
            <person name="Barry K."/>
            <person name="Grigoriev I.V."/>
            <person name="Spatafora J.W."/>
        </authorList>
    </citation>
    <scope>NUCLEOTIDE SEQUENCE [LARGE SCALE GENOMIC DNA]</scope>
    <source>
        <strain evidence="3 4">AM-OR11-056</strain>
    </source>
</reference>
<dbReference type="EMBL" id="LVVM01000989">
    <property type="protein sequence ID" value="OJA19568.1"/>
    <property type="molecule type" value="Genomic_DNA"/>
</dbReference>
<name>A0A1J8R178_9AGAM</name>
<evidence type="ECO:0000313" key="3">
    <source>
        <dbReference type="EMBL" id="OJA19568.1"/>
    </source>
</evidence>
<organism evidence="3 4">
    <name type="scientific">Rhizopogon vesiculosus</name>
    <dbReference type="NCBI Taxonomy" id="180088"/>
    <lineage>
        <taxon>Eukaryota</taxon>
        <taxon>Fungi</taxon>
        <taxon>Dikarya</taxon>
        <taxon>Basidiomycota</taxon>
        <taxon>Agaricomycotina</taxon>
        <taxon>Agaricomycetes</taxon>
        <taxon>Agaricomycetidae</taxon>
        <taxon>Boletales</taxon>
        <taxon>Suillineae</taxon>
        <taxon>Rhizopogonaceae</taxon>
        <taxon>Rhizopogon</taxon>
    </lineage>
</organism>
<keyword evidence="4" id="KW-1185">Reference proteome</keyword>
<dbReference type="InterPro" id="IPR036623">
    <property type="entry name" value="Hemimethylated_DNA-bd_sf"/>
</dbReference>
<dbReference type="AlphaFoldDB" id="A0A1J8R178"/>
<dbReference type="Pfam" id="PF08755">
    <property type="entry name" value="YccV-like"/>
    <property type="match status" value="1"/>
</dbReference>
<dbReference type="InterPro" id="IPR023213">
    <property type="entry name" value="CAT-like_dom_sf"/>
</dbReference>
<feature type="domain" description="Hemimethylated DNA-binding" evidence="2">
    <location>
        <begin position="992"/>
        <end position="1095"/>
    </location>
</feature>
<dbReference type="SUPFAM" id="SSF141255">
    <property type="entry name" value="YccV-like"/>
    <property type="match status" value="1"/>
</dbReference>
<gene>
    <name evidence="3" type="primary">RVUP8</name>
    <name evidence="3" type="ORF">AZE42_01436</name>
</gene>
<dbReference type="STRING" id="180088.A0A1J8R178"/>
<dbReference type="Gene3D" id="3.30.559.10">
    <property type="entry name" value="Chloramphenicol acetyltransferase-like domain"/>
    <property type="match status" value="1"/>
</dbReference>
<dbReference type="Gene3D" id="2.30.30.390">
    <property type="entry name" value="Hemimethylated DNA-binding domain"/>
    <property type="match status" value="1"/>
</dbReference>
<dbReference type="InterPro" id="IPR011722">
    <property type="entry name" value="Hemimethylated_DNA-bd_dom"/>
</dbReference>
<dbReference type="InterPro" id="IPR032698">
    <property type="entry name" value="SirB1_N"/>
</dbReference>
<feature type="region of interest" description="Disordered" evidence="1">
    <location>
        <begin position="159"/>
        <end position="180"/>
    </location>
</feature>
<evidence type="ECO:0000313" key="4">
    <source>
        <dbReference type="Proteomes" id="UP000183567"/>
    </source>
</evidence>
<dbReference type="Gene3D" id="3.30.559.30">
    <property type="entry name" value="Nonribosomal peptide synthetase, condensation domain"/>
    <property type="match status" value="1"/>
</dbReference>
<comment type="caution">
    <text evidence="3">The sequence shown here is derived from an EMBL/GenBank/DDBJ whole genome shotgun (WGS) entry which is preliminary data.</text>
</comment>